<sequence length="610" mass="69425">MRLLDEIEELTTPKTSPYHYHPSQTSVDYHFDESESDYESITDGGRDQTSSITNLVHEREVDVSRNSDWSFEKKKFTDAIKKKDAELDDYIKEINEASAELSRVKREIEMKDKSYKRDKEDKDQLERLMIEMEKKFKPVEQELLSARSQEQKANAIAVSLGKHVSSLQQTIDSLKAERERTINNELLLQSSVLDSLIKNENRLLRTFLDQMKKEMTNRKVILDEELLRLKKLVVEALDKELLPFASISNTNGAGTDRIISDQDISNQKAAENVIQEFEQELSMTQLYVPLDHGDPIDVASIRCPVHMDVERLSEGEYLVDKRLEVKLVNGHPIVKSENCSLKDYMLRLYAPFMLVDTIVMDDDMVDQHYEKQEEPTRQSDSPVRVAARQASSPQFSRPSNRSQSPAALNSPRRLPQTTTQLYPVQQQQQQQQQQPIQHVPTLESKHISPSRSQSTPTRHLSPSLRRAEVLPPQKETRYTSILHAAASKNQLKPMRPVQPARKPPVNSSANDRRSGTPPPGPMDVRKQHGSVNSSFNSTSSNSSANNSRNTSPARKALTPSKQTKSSNQIQSSGRNQKSKTLLDGINLNDPQQIAELKRRAFNQTVAQQKK</sequence>
<feature type="compositionally biased region" description="Polar residues" evidence="2">
    <location>
        <begin position="389"/>
        <end position="407"/>
    </location>
</feature>
<evidence type="ECO:0000313" key="3">
    <source>
        <dbReference type="EMBL" id="KAL0490396.1"/>
    </source>
</evidence>
<feature type="region of interest" description="Disordered" evidence="2">
    <location>
        <begin position="369"/>
        <end position="586"/>
    </location>
</feature>
<evidence type="ECO:0000256" key="2">
    <source>
        <dbReference type="SAM" id="MobiDB-lite"/>
    </source>
</evidence>
<accession>A0AAW2ZMM3</accession>
<feature type="coiled-coil region" evidence="1">
    <location>
        <begin position="73"/>
        <end position="184"/>
    </location>
</feature>
<evidence type="ECO:0000313" key="4">
    <source>
        <dbReference type="Proteomes" id="UP001431209"/>
    </source>
</evidence>
<keyword evidence="4" id="KW-1185">Reference proteome</keyword>
<name>A0AAW2ZMM3_9EUKA</name>
<reference evidence="3 4" key="1">
    <citation type="submission" date="2024-03" db="EMBL/GenBank/DDBJ databases">
        <title>The Acrasis kona genome and developmental transcriptomes reveal deep origins of eukaryotic multicellular pathways.</title>
        <authorList>
            <person name="Sheikh S."/>
            <person name="Fu C.-J."/>
            <person name="Brown M.W."/>
            <person name="Baldauf S.L."/>
        </authorList>
    </citation>
    <scope>NUCLEOTIDE SEQUENCE [LARGE SCALE GENOMIC DNA]</scope>
    <source>
        <strain evidence="3 4">ATCC MYA-3509</strain>
    </source>
</reference>
<feature type="compositionally biased region" description="Polar residues" evidence="2">
    <location>
        <begin position="447"/>
        <end position="460"/>
    </location>
</feature>
<comment type="caution">
    <text evidence="3">The sequence shown here is derived from an EMBL/GenBank/DDBJ whole genome shotgun (WGS) entry which is preliminary data.</text>
</comment>
<dbReference type="AlphaFoldDB" id="A0AAW2ZMM3"/>
<feature type="compositionally biased region" description="Low complexity" evidence="2">
    <location>
        <begin position="415"/>
        <end position="437"/>
    </location>
</feature>
<proteinExistence type="predicted"/>
<gene>
    <name evidence="3" type="ORF">AKO1_003209</name>
</gene>
<feature type="compositionally biased region" description="Polar residues" evidence="2">
    <location>
        <begin position="559"/>
        <end position="579"/>
    </location>
</feature>
<protein>
    <submittedName>
        <fullName evidence="3">RPL7B</fullName>
    </submittedName>
</protein>
<dbReference type="Proteomes" id="UP001431209">
    <property type="component" value="Unassembled WGS sequence"/>
</dbReference>
<feature type="compositionally biased region" description="Low complexity" evidence="2">
    <location>
        <begin position="530"/>
        <end position="551"/>
    </location>
</feature>
<keyword evidence="1" id="KW-0175">Coiled coil</keyword>
<feature type="region of interest" description="Disordered" evidence="2">
    <location>
        <begin position="31"/>
        <end position="51"/>
    </location>
</feature>
<evidence type="ECO:0000256" key="1">
    <source>
        <dbReference type="SAM" id="Coils"/>
    </source>
</evidence>
<dbReference type="EMBL" id="JAOPGA020001684">
    <property type="protein sequence ID" value="KAL0490396.1"/>
    <property type="molecule type" value="Genomic_DNA"/>
</dbReference>
<organism evidence="3 4">
    <name type="scientific">Acrasis kona</name>
    <dbReference type="NCBI Taxonomy" id="1008807"/>
    <lineage>
        <taxon>Eukaryota</taxon>
        <taxon>Discoba</taxon>
        <taxon>Heterolobosea</taxon>
        <taxon>Tetramitia</taxon>
        <taxon>Eutetramitia</taxon>
        <taxon>Acrasidae</taxon>
        <taxon>Acrasis</taxon>
    </lineage>
</organism>